<protein>
    <submittedName>
        <fullName evidence="1">Uncharacterized protein</fullName>
    </submittedName>
</protein>
<dbReference type="Proteomes" id="UP000005239">
    <property type="component" value="Unassembled WGS sequence"/>
</dbReference>
<accession>A0A2A6BY34</accession>
<dbReference type="AlphaFoldDB" id="A0A2A6BY34"/>
<evidence type="ECO:0000313" key="1">
    <source>
        <dbReference type="EnsemblMetazoa" id="PPA45317.1"/>
    </source>
</evidence>
<gene>
    <name evidence="1" type="primary">WBGene00283686</name>
</gene>
<reference evidence="2" key="1">
    <citation type="journal article" date="2008" name="Nat. Genet.">
        <title>The Pristionchus pacificus genome provides a unique perspective on nematode lifestyle and parasitism.</title>
        <authorList>
            <person name="Dieterich C."/>
            <person name="Clifton S.W."/>
            <person name="Schuster L.N."/>
            <person name="Chinwalla A."/>
            <person name="Delehaunty K."/>
            <person name="Dinkelacker I."/>
            <person name="Fulton L."/>
            <person name="Fulton R."/>
            <person name="Godfrey J."/>
            <person name="Minx P."/>
            <person name="Mitreva M."/>
            <person name="Roeseler W."/>
            <person name="Tian H."/>
            <person name="Witte H."/>
            <person name="Yang S.P."/>
            <person name="Wilson R.K."/>
            <person name="Sommer R.J."/>
        </authorList>
    </citation>
    <scope>NUCLEOTIDE SEQUENCE [LARGE SCALE GENOMIC DNA]</scope>
    <source>
        <strain evidence="2">PS312</strain>
    </source>
</reference>
<proteinExistence type="predicted"/>
<name>A0A2A6BY34_PRIPA</name>
<accession>A0A8R1V5Y3</accession>
<organism evidence="1 2">
    <name type="scientific">Pristionchus pacificus</name>
    <name type="common">Parasitic nematode worm</name>
    <dbReference type="NCBI Taxonomy" id="54126"/>
    <lineage>
        <taxon>Eukaryota</taxon>
        <taxon>Metazoa</taxon>
        <taxon>Ecdysozoa</taxon>
        <taxon>Nematoda</taxon>
        <taxon>Chromadorea</taxon>
        <taxon>Rhabditida</taxon>
        <taxon>Rhabditina</taxon>
        <taxon>Diplogasteromorpha</taxon>
        <taxon>Diplogasteroidea</taxon>
        <taxon>Neodiplogasteridae</taxon>
        <taxon>Pristionchus</taxon>
    </lineage>
</organism>
<reference evidence="1" key="2">
    <citation type="submission" date="2022-06" db="UniProtKB">
        <authorList>
            <consortium name="EnsemblMetazoa"/>
        </authorList>
    </citation>
    <scope>IDENTIFICATION</scope>
    <source>
        <strain evidence="1">PS312</strain>
    </source>
</reference>
<dbReference type="EnsemblMetazoa" id="PPA45317.1">
    <property type="protein sequence ID" value="PPA45317.1"/>
    <property type="gene ID" value="WBGene00283686"/>
</dbReference>
<evidence type="ECO:0000313" key="2">
    <source>
        <dbReference type="Proteomes" id="UP000005239"/>
    </source>
</evidence>
<keyword evidence="2" id="KW-1185">Reference proteome</keyword>
<sequence>MEVESREELQSMEVGLTHLMALLWGAPCLRSKSHSMWREMGSQSMGQPSQVCSIRQLKPDRVDYKELF</sequence>